<evidence type="ECO:0000259" key="3">
    <source>
        <dbReference type="PROSITE" id="PS50893"/>
    </source>
</evidence>
<dbReference type="InterPro" id="IPR015854">
    <property type="entry name" value="ABC_transpr_LolD-like"/>
</dbReference>
<dbReference type="GO" id="GO:0016887">
    <property type="term" value="F:ATP hydrolysis activity"/>
    <property type="evidence" value="ECO:0007669"/>
    <property type="project" value="InterPro"/>
</dbReference>
<dbReference type="Proteomes" id="UP000280008">
    <property type="component" value="Unassembled WGS sequence"/>
</dbReference>
<name>A0A495IDE4_9MICO</name>
<dbReference type="GO" id="GO:0005524">
    <property type="term" value="F:ATP binding"/>
    <property type="evidence" value="ECO:0007669"/>
    <property type="project" value="UniProtKB-KW"/>
</dbReference>
<dbReference type="PROSITE" id="PS00211">
    <property type="entry name" value="ABC_TRANSPORTER_1"/>
    <property type="match status" value="1"/>
</dbReference>
<dbReference type="InterPro" id="IPR017871">
    <property type="entry name" value="ABC_transporter-like_CS"/>
</dbReference>
<dbReference type="OrthoDB" id="3176024at2"/>
<dbReference type="Gene3D" id="3.40.50.300">
    <property type="entry name" value="P-loop containing nucleotide triphosphate hydrolases"/>
    <property type="match status" value="1"/>
</dbReference>
<keyword evidence="2 4" id="KW-0067">ATP-binding</keyword>
<comment type="caution">
    <text evidence="4">The sequence shown here is derived from an EMBL/GenBank/DDBJ whole genome shotgun (WGS) entry which is preliminary data.</text>
</comment>
<accession>A0A495IDE4</accession>
<evidence type="ECO:0000256" key="1">
    <source>
        <dbReference type="ARBA" id="ARBA00022741"/>
    </source>
</evidence>
<dbReference type="SMART" id="SM00382">
    <property type="entry name" value="AAA"/>
    <property type="match status" value="1"/>
</dbReference>
<dbReference type="GO" id="GO:0022857">
    <property type="term" value="F:transmembrane transporter activity"/>
    <property type="evidence" value="ECO:0007669"/>
    <property type="project" value="TreeGrafter"/>
</dbReference>
<dbReference type="EMBL" id="RBKS01000001">
    <property type="protein sequence ID" value="RKR73992.1"/>
    <property type="molecule type" value="Genomic_DNA"/>
</dbReference>
<keyword evidence="5" id="KW-1185">Reference proteome</keyword>
<reference evidence="4 5" key="1">
    <citation type="submission" date="2018-10" db="EMBL/GenBank/DDBJ databases">
        <title>Sequencing the genomes of 1000 actinobacteria strains.</title>
        <authorList>
            <person name="Klenk H.-P."/>
        </authorList>
    </citation>
    <scope>NUCLEOTIDE SEQUENCE [LARGE SCALE GENOMIC DNA]</scope>
    <source>
        <strain evidence="4 5">DSM 17894</strain>
    </source>
</reference>
<dbReference type="RefSeq" id="WP_121368788.1">
    <property type="nucleotide sequence ID" value="NZ_RBKS01000001.1"/>
</dbReference>
<dbReference type="Pfam" id="PF00005">
    <property type="entry name" value="ABC_tran"/>
    <property type="match status" value="1"/>
</dbReference>
<dbReference type="InterPro" id="IPR003593">
    <property type="entry name" value="AAA+_ATPase"/>
</dbReference>
<dbReference type="GO" id="GO:0005886">
    <property type="term" value="C:plasma membrane"/>
    <property type="evidence" value="ECO:0007669"/>
    <property type="project" value="TreeGrafter"/>
</dbReference>
<dbReference type="AlphaFoldDB" id="A0A495IDE4"/>
<feature type="domain" description="ABC transporter" evidence="3">
    <location>
        <begin position="4"/>
        <end position="203"/>
    </location>
</feature>
<dbReference type="SUPFAM" id="SSF52540">
    <property type="entry name" value="P-loop containing nucleoside triphosphate hydrolases"/>
    <property type="match status" value="1"/>
</dbReference>
<keyword evidence="1" id="KW-0547">Nucleotide-binding</keyword>
<gene>
    <name evidence="4" type="ORF">C8E83_1093</name>
</gene>
<protein>
    <submittedName>
        <fullName evidence="4">Putative ABC transport system ATP-binding protein/tungstate transport system ATP-binding protein</fullName>
    </submittedName>
</protein>
<dbReference type="InterPro" id="IPR027417">
    <property type="entry name" value="P-loop_NTPase"/>
</dbReference>
<proteinExistence type="predicted"/>
<evidence type="ECO:0000313" key="4">
    <source>
        <dbReference type="EMBL" id="RKR73992.1"/>
    </source>
</evidence>
<evidence type="ECO:0000313" key="5">
    <source>
        <dbReference type="Proteomes" id="UP000280008"/>
    </source>
</evidence>
<sequence>MSVLLASGIRYVRDGRAILDDVSLWAPPGAVTAVIGPSGSGKSSLLAILAGLEQPDAGTVTNPFEASRTALILQAYGLVSLLTASENVEMALQADAGLSRRRIRRRAAAALAEVGLEPVADHLTEALSGGQQQRVAIARALVVAPRLLIADEFTAELDPVSRGRVDGMVRGLARGGATVVIATHDPAIAAAADHVLDLGAPSA</sequence>
<evidence type="ECO:0000256" key="2">
    <source>
        <dbReference type="ARBA" id="ARBA00022840"/>
    </source>
</evidence>
<dbReference type="PROSITE" id="PS50893">
    <property type="entry name" value="ABC_TRANSPORTER_2"/>
    <property type="match status" value="1"/>
</dbReference>
<dbReference type="PANTHER" id="PTHR24220">
    <property type="entry name" value="IMPORT ATP-BINDING PROTEIN"/>
    <property type="match status" value="1"/>
</dbReference>
<dbReference type="InterPro" id="IPR003439">
    <property type="entry name" value="ABC_transporter-like_ATP-bd"/>
</dbReference>
<organism evidence="4 5">
    <name type="scientific">Frondihabitans australicus</name>
    <dbReference type="NCBI Taxonomy" id="386892"/>
    <lineage>
        <taxon>Bacteria</taxon>
        <taxon>Bacillati</taxon>
        <taxon>Actinomycetota</taxon>
        <taxon>Actinomycetes</taxon>
        <taxon>Micrococcales</taxon>
        <taxon>Microbacteriaceae</taxon>
        <taxon>Frondihabitans</taxon>
    </lineage>
</organism>